<protein>
    <submittedName>
        <fullName evidence="1">Uncharacterized protein</fullName>
    </submittedName>
</protein>
<sequence length="221" mass="24738">MIRPASLTLGGCTWRYERLIASIVCVARPPSSRLGDSNYRSSSVVPRRHIFVTQPHHSRERFPSLTFATQQSLKLKLELELLWEVRVLAPLERLPPPAVNVPLSHQQAIAHSSQFLRRVLALMTPPVQLDPIHRSSLGYTTEEPLLSSPESTTQAPTDSEPTPTFTVTSPLIYSFTPHAPMNQYHLQSTVLTIPRRGTAEALDLSLERSIRIGGAERFYSP</sequence>
<reference evidence="1 2" key="1">
    <citation type="journal article" date="2021" name="Appl. Environ. Microbiol.">
        <title>Genetic linkage and physical mapping for an oyster mushroom Pleurotus cornucopiae and QTL analysis for the trait cap color.</title>
        <authorList>
            <person name="Zhang Y."/>
            <person name="Gao W."/>
            <person name="Sonnenberg A."/>
            <person name="Chen Q."/>
            <person name="Zhang J."/>
            <person name="Huang C."/>
        </authorList>
    </citation>
    <scope>NUCLEOTIDE SEQUENCE [LARGE SCALE GENOMIC DNA]</scope>
    <source>
        <strain evidence="1">CCMSSC00406</strain>
    </source>
</reference>
<name>A0ACB7J4B1_PLECO</name>
<keyword evidence="2" id="KW-1185">Reference proteome</keyword>
<accession>A0ACB7J4B1</accession>
<organism evidence="1 2">
    <name type="scientific">Pleurotus cornucopiae</name>
    <name type="common">Cornucopia mushroom</name>
    <dbReference type="NCBI Taxonomy" id="5321"/>
    <lineage>
        <taxon>Eukaryota</taxon>
        <taxon>Fungi</taxon>
        <taxon>Dikarya</taxon>
        <taxon>Basidiomycota</taxon>
        <taxon>Agaricomycotina</taxon>
        <taxon>Agaricomycetes</taxon>
        <taxon>Agaricomycetidae</taxon>
        <taxon>Agaricales</taxon>
        <taxon>Pleurotineae</taxon>
        <taxon>Pleurotaceae</taxon>
        <taxon>Pleurotus</taxon>
    </lineage>
</organism>
<gene>
    <name evidence="1" type="ORF">CCMSSC00406_0009858</name>
</gene>
<evidence type="ECO:0000313" key="2">
    <source>
        <dbReference type="Proteomes" id="UP000824881"/>
    </source>
</evidence>
<evidence type="ECO:0000313" key="1">
    <source>
        <dbReference type="EMBL" id="KAG9225302.1"/>
    </source>
</evidence>
<comment type="caution">
    <text evidence="1">The sequence shown here is derived from an EMBL/GenBank/DDBJ whole genome shotgun (WGS) entry which is preliminary data.</text>
</comment>
<dbReference type="Proteomes" id="UP000824881">
    <property type="component" value="Unassembled WGS sequence"/>
</dbReference>
<dbReference type="EMBL" id="WQMT02000002">
    <property type="protein sequence ID" value="KAG9225302.1"/>
    <property type="molecule type" value="Genomic_DNA"/>
</dbReference>
<proteinExistence type="predicted"/>